<feature type="domain" description="Pyrrolo-quinoline quinone repeat" evidence="2">
    <location>
        <begin position="292"/>
        <end position="380"/>
    </location>
</feature>
<evidence type="ECO:0000259" key="2">
    <source>
        <dbReference type="Pfam" id="PF13360"/>
    </source>
</evidence>
<name>A0A4R4ZM84_9ACTN</name>
<feature type="compositionally biased region" description="Polar residues" evidence="1">
    <location>
        <begin position="218"/>
        <end position="227"/>
    </location>
</feature>
<dbReference type="SUPFAM" id="SSF50998">
    <property type="entry name" value="Quinoprotein alcohol dehydrogenase-like"/>
    <property type="match status" value="1"/>
</dbReference>
<dbReference type="Gene3D" id="2.40.128.630">
    <property type="match status" value="1"/>
</dbReference>
<evidence type="ECO:0000256" key="1">
    <source>
        <dbReference type="SAM" id="MobiDB-lite"/>
    </source>
</evidence>
<dbReference type="Proteomes" id="UP000295578">
    <property type="component" value="Unassembled WGS sequence"/>
</dbReference>
<dbReference type="InterPro" id="IPR018391">
    <property type="entry name" value="PQQ_b-propeller_rpt"/>
</dbReference>
<comment type="caution">
    <text evidence="3">The sequence shown here is derived from an EMBL/GenBank/DDBJ whole genome shotgun (WGS) entry which is preliminary data.</text>
</comment>
<dbReference type="EMBL" id="SMKY01000539">
    <property type="protein sequence ID" value="TDD59951.1"/>
    <property type="molecule type" value="Genomic_DNA"/>
</dbReference>
<dbReference type="InterPro" id="IPR006311">
    <property type="entry name" value="TAT_signal"/>
</dbReference>
<dbReference type="RefSeq" id="WP_132206332.1">
    <property type="nucleotide sequence ID" value="NZ_SMKY01000539.1"/>
</dbReference>
<keyword evidence="4" id="KW-1185">Reference proteome</keyword>
<organism evidence="3 4">
    <name type="scientific">Actinomadura darangshiensis</name>
    <dbReference type="NCBI Taxonomy" id="705336"/>
    <lineage>
        <taxon>Bacteria</taxon>
        <taxon>Bacillati</taxon>
        <taxon>Actinomycetota</taxon>
        <taxon>Actinomycetes</taxon>
        <taxon>Streptosporangiales</taxon>
        <taxon>Thermomonosporaceae</taxon>
        <taxon>Actinomadura</taxon>
    </lineage>
</organism>
<dbReference type="PANTHER" id="PTHR34512">
    <property type="entry name" value="CELL SURFACE PROTEIN"/>
    <property type="match status" value="1"/>
</dbReference>
<feature type="domain" description="Pyrrolo-quinoline quinone repeat" evidence="2">
    <location>
        <begin position="128"/>
        <end position="274"/>
    </location>
</feature>
<gene>
    <name evidence="3" type="ORF">E1293_46030</name>
</gene>
<dbReference type="InterPro" id="IPR015943">
    <property type="entry name" value="WD40/YVTN_repeat-like_dom_sf"/>
</dbReference>
<dbReference type="PANTHER" id="PTHR34512:SF30">
    <property type="entry name" value="OUTER MEMBRANE PROTEIN ASSEMBLY FACTOR BAMB"/>
    <property type="match status" value="1"/>
</dbReference>
<dbReference type="Pfam" id="PF13360">
    <property type="entry name" value="PQQ_2"/>
    <property type="match status" value="2"/>
</dbReference>
<accession>A0A4R4ZM84</accession>
<dbReference type="OrthoDB" id="4824484at2"/>
<dbReference type="Gene3D" id="2.40.10.480">
    <property type="match status" value="1"/>
</dbReference>
<reference evidence="3 4" key="1">
    <citation type="submission" date="2019-03" db="EMBL/GenBank/DDBJ databases">
        <title>Draft genome sequences of novel Actinobacteria.</title>
        <authorList>
            <person name="Sahin N."/>
            <person name="Ay H."/>
            <person name="Saygin H."/>
        </authorList>
    </citation>
    <scope>NUCLEOTIDE SEQUENCE [LARGE SCALE GENOMIC DNA]</scope>
    <source>
        <strain evidence="3 4">DSM 45941</strain>
    </source>
</reference>
<feature type="region of interest" description="Disordered" evidence="1">
    <location>
        <begin position="218"/>
        <end position="237"/>
    </location>
</feature>
<dbReference type="InterPro" id="IPR002372">
    <property type="entry name" value="PQQ_rpt_dom"/>
</dbReference>
<dbReference type="Gene3D" id="2.130.10.10">
    <property type="entry name" value="YVTN repeat-like/Quinoprotein amine dehydrogenase"/>
    <property type="match status" value="1"/>
</dbReference>
<dbReference type="PROSITE" id="PS51318">
    <property type="entry name" value="TAT"/>
    <property type="match status" value="1"/>
</dbReference>
<protein>
    <recommendedName>
        <fullName evidence="2">Pyrrolo-quinoline quinone repeat domain-containing protein</fullName>
    </recommendedName>
</protein>
<evidence type="ECO:0000313" key="4">
    <source>
        <dbReference type="Proteomes" id="UP000295578"/>
    </source>
</evidence>
<proteinExistence type="predicted"/>
<sequence>MPDETVSRRLVLRIALLAGATTLAGCDADAQLATKVSGRKPAWKRTFTSEDDGMVGSGDTDLFPYSLAVSGGTIYASVEGRLHAFDAAGHQRWESPHGQYDASSKYGRTAPRLLDGTLYAVRNEPGGKGTLNALDPASGRLRWSFSPGGWLSPPSASGGHAAVSSEGHLYGLDAASGKERWRIGNGGSQFLGAPAIAGSVVCAVDIQGVLGGVDVDTGQSRWTQSGGPNKRSGRFDPHASAVTDARAVYVHSSGVVWAVSPSDGEVRWSTETDQKGVEPATVSGGTIYAGASGNLSAIDASGSEQWKAALPAIPGPSVTSPAAADGAVTVTGPGRVSCFDAATGKSRWTAGIKDSVGKSVELSNAVMTGRLVFVLAEDRAAVDDAGDKSGPVNHLYAFTL</sequence>
<dbReference type="InterPro" id="IPR011047">
    <property type="entry name" value="Quinoprotein_ADH-like_sf"/>
</dbReference>
<evidence type="ECO:0000313" key="3">
    <source>
        <dbReference type="EMBL" id="TDD59951.1"/>
    </source>
</evidence>
<dbReference type="AlphaFoldDB" id="A0A4R4ZM84"/>
<dbReference type="SMART" id="SM00564">
    <property type="entry name" value="PQQ"/>
    <property type="match status" value="7"/>
</dbReference>